<evidence type="ECO:0000313" key="1">
    <source>
        <dbReference type="EMBL" id="QDM12875.1"/>
    </source>
</evidence>
<gene>
    <name evidence="1" type="ORF">DYI28_29745</name>
</gene>
<dbReference type="Proteomes" id="UP000318823">
    <property type="component" value="Plasmid unnamed1"/>
</dbReference>
<dbReference type="AlphaFoldDB" id="A0AAP9DQ11"/>
<reference evidence="2" key="1">
    <citation type="journal article" date="2018" name="J. Anim. Genet.">
        <title>Acquired interbacterial defense systems protect against interspecies antagonism in the human gut microbiome.</title>
        <authorList>
            <person name="Ross B.D."/>
            <person name="Verster A.J."/>
            <person name="Radey M.C."/>
            <person name="Schmidtke D.T."/>
            <person name="Pope C.E."/>
            <person name="Hoffman L.R."/>
            <person name="Hajjar A."/>
            <person name="Peterson S.B."/>
            <person name="Borenstein E."/>
            <person name="Mougous J."/>
        </authorList>
    </citation>
    <scope>NUCLEOTIDE SEQUENCE [LARGE SCALE GENOMIC DNA]</scope>
    <source>
        <strain evidence="2">3725 D1 iv</strain>
        <plasmid evidence="2">unnamed1</plasmid>
    </source>
</reference>
<evidence type="ECO:0008006" key="3">
    <source>
        <dbReference type="Google" id="ProtNLM"/>
    </source>
</evidence>
<protein>
    <recommendedName>
        <fullName evidence="3">DUF551 domain-containing protein</fullName>
    </recommendedName>
</protein>
<sequence>MKNKEIEASKYAHECSVNDGLNPTFDSYDAKEMRECAFMQGYGAALTSQWSNIKELPENGAHCFIKKRMKNDTPQWQWDYSIAEFVTPTSKGQVPVFRVYDMTVRLEEVSCWMLIPKE</sequence>
<evidence type="ECO:0000313" key="2">
    <source>
        <dbReference type="Proteomes" id="UP000318823"/>
    </source>
</evidence>
<accession>A0AAP9DQ11</accession>
<proteinExistence type="predicted"/>
<organism evidence="1 2">
    <name type="scientific">Bacteroides ovatus</name>
    <dbReference type="NCBI Taxonomy" id="28116"/>
    <lineage>
        <taxon>Bacteria</taxon>
        <taxon>Pseudomonadati</taxon>
        <taxon>Bacteroidota</taxon>
        <taxon>Bacteroidia</taxon>
        <taxon>Bacteroidales</taxon>
        <taxon>Bacteroidaceae</taxon>
        <taxon>Bacteroides</taxon>
    </lineage>
</organism>
<dbReference type="EMBL" id="CP041396">
    <property type="protein sequence ID" value="QDM12875.1"/>
    <property type="molecule type" value="Genomic_DNA"/>
</dbReference>
<name>A0AAP9DQ11_BACOV</name>
<keyword evidence="1" id="KW-0614">Plasmid</keyword>
<dbReference type="RefSeq" id="WP_032845115.1">
    <property type="nucleotide sequence ID" value="NZ_CP041396.1"/>
</dbReference>
<geneLocation type="plasmid" evidence="1 2">
    <name>unnamed1</name>
</geneLocation>